<dbReference type="RefSeq" id="WP_102217123.1">
    <property type="nucleotide sequence ID" value="NZ_CP126963.1"/>
</dbReference>
<sequence>MYASDNLDSPAAPGGPDTPGAPPVAPQGAPQGGTSVLERTETKEQKDPGDRDRFAHFVRKDRVGQSMISGQPVIALCGKVWVPMRDPSKYPVCPRCKALRDQMGKFGKNWPYSDGNSGDK</sequence>
<dbReference type="EMBL" id="JASXSX010000002">
    <property type="protein sequence ID" value="MDT3767821.1"/>
    <property type="molecule type" value="Genomic_DNA"/>
</dbReference>
<organism evidence="2 3">
    <name type="scientific">Gleimia hominis</name>
    <dbReference type="NCBI Taxonomy" id="595468"/>
    <lineage>
        <taxon>Bacteria</taxon>
        <taxon>Bacillati</taxon>
        <taxon>Actinomycetota</taxon>
        <taxon>Actinomycetes</taxon>
        <taxon>Actinomycetales</taxon>
        <taxon>Actinomycetaceae</taxon>
        <taxon>Gleimia</taxon>
    </lineage>
</organism>
<accession>A0ABU3IBU3</accession>
<dbReference type="Pfam" id="PF11238">
    <property type="entry name" value="DUF3039"/>
    <property type="match status" value="1"/>
</dbReference>
<feature type="region of interest" description="Disordered" evidence="1">
    <location>
        <begin position="1"/>
        <end position="54"/>
    </location>
</feature>
<comment type="caution">
    <text evidence="2">The sequence shown here is derived from an EMBL/GenBank/DDBJ whole genome shotgun (WGS) entry which is preliminary data.</text>
</comment>
<evidence type="ECO:0000313" key="3">
    <source>
        <dbReference type="Proteomes" id="UP001247542"/>
    </source>
</evidence>
<evidence type="ECO:0000313" key="2">
    <source>
        <dbReference type="EMBL" id="MDT3767821.1"/>
    </source>
</evidence>
<dbReference type="InterPro" id="IPR021400">
    <property type="entry name" value="DUF3039"/>
</dbReference>
<evidence type="ECO:0000256" key="1">
    <source>
        <dbReference type="SAM" id="MobiDB-lite"/>
    </source>
</evidence>
<keyword evidence="3" id="KW-1185">Reference proteome</keyword>
<dbReference type="Proteomes" id="UP001247542">
    <property type="component" value="Unassembled WGS sequence"/>
</dbReference>
<proteinExistence type="predicted"/>
<feature type="compositionally biased region" description="Basic and acidic residues" evidence="1">
    <location>
        <begin position="38"/>
        <end position="54"/>
    </location>
</feature>
<gene>
    <name evidence="2" type="ORF">QS713_07080</name>
</gene>
<name>A0ABU3IBU3_9ACTO</name>
<protein>
    <submittedName>
        <fullName evidence="2">DUF3039 domain-containing protein</fullName>
    </submittedName>
</protein>
<reference evidence="2 3" key="1">
    <citation type="submission" date="2023-06" db="EMBL/GenBank/DDBJ databases">
        <title>Draft genome sequence of Gleimia hominis type strain CCUG 57540T.</title>
        <authorList>
            <person name="Salva-Serra F."/>
            <person name="Cardew S."/>
            <person name="Jensie Markopoulos S."/>
            <person name="Ohlen M."/>
            <person name="Inganas E."/>
            <person name="Svensson-Stadler L."/>
            <person name="Moore E.R.B."/>
        </authorList>
    </citation>
    <scope>NUCLEOTIDE SEQUENCE [LARGE SCALE GENOMIC DNA]</scope>
    <source>
        <strain evidence="2 3">CCUG 57540</strain>
    </source>
</reference>